<evidence type="ECO:0000313" key="1">
    <source>
        <dbReference type="EMBL" id="MBB5840504.1"/>
    </source>
</evidence>
<gene>
    <name evidence="1" type="ORF">HDA39_007238</name>
</gene>
<dbReference type="Proteomes" id="UP000549971">
    <property type="component" value="Unassembled WGS sequence"/>
</dbReference>
<keyword evidence="2" id="KW-1185">Reference proteome</keyword>
<reference evidence="1 2" key="1">
    <citation type="submission" date="2020-08" db="EMBL/GenBank/DDBJ databases">
        <title>Sequencing the genomes of 1000 actinobacteria strains.</title>
        <authorList>
            <person name="Klenk H.-P."/>
        </authorList>
    </citation>
    <scope>NUCLEOTIDE SEQUENCE [LARGE SCALE GENOMIC DNA]</scope>
    <source>
        <strain evidence="1 2">DSM 28967</strain>
    </source>
</reference>
<comment type="caution">
    <text evidence="1">The sequence shown here is derived from an EMBL/GenBank/DDBJ whole genome shotgun (WGS) entry which is preliminary data.</text>
</comment>
<evidence type="ECO:0000313" key="2">
    <source>
        <dbReference type="Proteomes" id="UP000549971"/>
    </source>
</evidence>
<dbReference type="EMBL" id="JACHMY010000001">
    <property type="protein sequence ID" value="MBB5840504.1"/>
    <property type="molecule type" value="Genomic_DNA"/>
</dbReference>
<sequence length="112" mass="12244">MVNATTSQIRELVNSIAQRSKALASTSESASNYYAQVRLLKNSIETLEAWTQHLDPNQRPSVNRKLALDAVAAVEATDDEDDECEGHYDDDYTLTSGVGIGEATYCDGSCLR</sequence>
<protein>
    <submittedName>
        <fullName evidence="1">ABC-type transporter Mla subunit MlaD</fullName>
    </submittedName>
</protein>
<name>A0A7W9JEI7_9ACTN</name>
<accession>A0A7W9JEI7</accession>
<dbReference type="AlphaFoldDB" id="A0A7W9JEI7"/>
<proteinExistence type="predicted"/>
<dbReference type="RefSeq" id="WP_184802911.1">
    <property type="nucleotide sequence ID" value="NZ_JACHMY010000001.1"/>
</dbReference>
<organism evidence="1 2">
    <name type="scientific">Kribbella italica</name>
    <dbReference type="NCBI Taxonomy" id="1540520"/>
    <lineage>
        <taxon>Bacteria</taxon>
        <taxon>Bacillati</taxon>
        <taxon>Actinomycetota</taxon>
        <taxon>Actinomycetes</taxon>
        <taxon>Propionibacteriales</taxon>
        <taxon>Kribbellaceae</taxon>
        <taxon>Kribbella</taxon>
    </lineage>
</organism>